<keyword evidence="4 7" id="KW-0812">Transmembrane</keyword>
<feature type="transmembrane region" description="Helical" evidence="7">
    <location>
        <begin position="142"/>
        <end position="159"/>
    </location>
</feature>
<dbReference type="SUPFAM" id="SSF53649">
    <property type="entry name" value="Alkaline phosphatase-like"/>
    <property type="match status" value="1"/>
</dbReference>
<feature type="domain" description="Sulfatase N-terminal" evidence="8">
    <location>
        <begin position="222"/>
        <end position="482"/>
    </location>
</feature>
<dbReference type="RefSeq" id="WP_321396995.1">
    <property type="nucleotide sequence ID" value="NZ_CP139487.1"/>
</dbReference>
<keyword evidence="6 7" id="KW-0472">Membrane</keyword>
<dbReference type="InterPro" id="IPR017850">
    <property type="entry name" value="Alkaline_phosphatase_core_sf"/>
</dbReference>
<evidence type="ECO:0000256" key="2">
    <source>
        <dbReference type="ARBA" id="ARBA00022475"/>
    </source>
</evidence>
<comment type="subcellular location">
    <subcellularLocation>
        <location evidence="1">Cell membrane</location>
        <topology evidence="1">Multi-pass membrane protein</topology>
    </subcellularLocation>
</comment>
<keyword evidence="10" id="KW-1185">Reference proteome</keyword>
<dbReference type="KEGG" id="psti:SOO65_03495"/>
<feature type="transmembrane region" description="Helical" evidence="7">
    <location>
        <begin position="33"/>
        <end position="55"/>
    </location>
</feature>
<evidence type="ECO:0000256" key="4">
    <source>
        <dbReference type="ARBA" id="ARBA00022692"/>
    </source>
</evidence>
<evidence type="ECO:0000256" key="7">
    <source>
        <dbReference type="SAM" id="Phobius"/>
    </source>
</evidence>
<dbReference type="InterPro" id="IPR040423">
    <property type="entry name" value="PEA_transferase"/>
</dbReference>
<dbReference type="EMBL" id="CP139487">
    <property type="protein sequence ID" value="WPU65804.1"/>
    <property type="molecule type" value="Genomic_DNA"/>
</dbReference>
<accession>A0AAX4HR86</accession>
<dbReference type="GO" id="GO:0005886">
    <property type="term" value="C:plasma membrane"/>
    <property type="evidence" value="ECO:0007669"/>
    <property type="project" value="UniProtKB-SubCell"/>
</dbReference>
<dbReference type="InterPro" id="IPR058130">
    <property type="entry name" value="PEA_transf_C"/>
</dbReference>
<dbReference type="Proteomes" id="UP001324634">
    <property type="component" value="Chromosome"/>
</dbReference>
<evidence type="ECO:0000313" key="10">
    <source>
        <dbReference type="Proteomes" id="UP001324634"/>
    </source>
</evidence>
<name>A0AAX4HR86_9BACT</name>
<protein>
    <submittedName>
        <fullName evidence="9">Sulfatase-like hydrolase/transferase</fullName>
    </submittedName>
</protein>
<gene>
    <name evidence="9" type="ORF">SOO65_03495</name>
</gene>
<keyword evidence="5 7" id="KW-1133">Transmembrane helix</keyword>
<dbReference type="PANTHER" id="PTHR30443">
    <property type="entry name" value="INNER MEMBRANE PROTEIN"/>
    <property type="match status" value="1"/>
</dbReference>
<organism evidence="9 10">
    <name type="scientific">Peredibacter starrii</name>
    <dbReference type="NCBI Taxonomy" id="28202"/>
    <lineage>
        <taxon>Bacteria</taxon>
        <taxon>Pseudomonadati</taxon>
        <taxon>Bdellovibrionota</taxon>
        <taxon>Bacteriovoracia</taxon>
        <taxon>Bacteriovoracales</taxon>
        <taxon>Bacteriovoracaceae</taxon>
        <taxon>Peredibacter</taxon>
    </lineage>
</organism>
<keyword evidence="9" id="KW-0378">Hydrolase</keyword>
<dbReference type="GO" id="GO:0016787">
    <property type="term" value="F:hydrolase activity"/>
    <property type="evidence" value="ECO:0007669"/>
    <property type="project" value="UniProtKB-KW"/>
</dbReference>
<dbReference type="GO" id="GO:0009244">
    <property type="term" value="P:lipopolysaccharide core region biosynthetic process"/>
    <property type="evidence" value="ECO:0007669"/>
    <property type="project" value="TreeGrafter"/>
</dbReference>
<dbReference type="AlphaFoldDB" id="A0AAX4HR86"/>
<dbReference type="InterPro" id="IPR000917">
    <property type="entry name" value="Sulfatase_N"/>
</dbReference>
<feature type="transmembrane region" description="Helical" evidence="7">
    <location>
        <begin position="112"/>
        <end position="130"/>
    </location>
</feature>
<dbReference type="Gene3D" id="3.40.720.10">
    <property type="entry name" value="Alkaline Phosphatase, subunit A"/>
    <property type="match status" value="1"/>
</dbReference>
<evidence type="ECO:0000259" key="8">
    <source>
        <dbReference type="Pfam" id="PF00884"/>
    </source>
</evidence>
<evidence type="ECO:0000256" key="5">
    <source>
        <dbReference type="ARBA" id="ARBA00022989"/>
    </source>
</evidence>
<proteinExistence type="predicted"/>
<evidence type="ECO:0000256" key="1">
    <source>
        <dbReference type="ARBA" id="ARBA00004651"/>
    </source>
</evidence>
<dbReference type="GO" id="GO:0016776">
    <property type="term" value="F:phosphotransferase activity, phosphate group as acceptor"/>
    <property type="evidence" value="ECO:0007669"/>
    <property type="project" value="TreeGrafter"/>
</dbReference>
<dbReference type="CDD" id="cd16017">
    <property type="entry name" value="LptA"/>
    <property type="match status" value="1"/>
</dbReference>
<evidence type="ECO:0000256" key="6">
    <source>
        <dbReference type="ARBA" id="ARBA00023136"/>
    </source>
</evidence>
<dbReference type="Pfam" id="PF00884">
    <property type="entry name" value="Sulfatase"/>
    <property type="match status" value="1"/>
</dbReference>
<feature type="transmembrane region" description="Helical" evidence="7">
    <location>
        <begin position="62"/>
        <end position="83"/>
    </location>
</feature>
<evidence type="ECO:0000313" key="9">
    <source>
        <dbReference type="EMBL" id="WPU65804.1"/>
    </source>
</evidence>
<keyword evidence="3" id="KW-0808">Transferase</keyword>
<reference evidence="9 10" key="1">
    <citation type="submission" date="2023-11" db="EMBL/GenBank/DDBJ databases">
        <title>Peredibacter starrii A3.12.</title>
        <authorList>
            <person name="Mitchell R.J."/>
        </authorList>
    </citation>
    <scope>NUCLEOTIDE SEQUENCE [LARGE SCALE GENOMIC DNA]</scope>
    <source>
        <strain evidence="9 10">A3.12</strain>
    </source>
</reference>
<evidence type="ECO:0000256" key="3">
    <source>
        <dbReference type="ARBA" id="ARBA00022679"/>
    </source>
</evidence>
<sequence length="536" mass="61093">MFKKLTHHLGLALVFFVLTLAQQYLFYWVKDIHIVWLTFGKYFGVFAILLAATFISNKFLRYLFLSFVMILNAFQMGHLSYYGTQLLPNEIYLLLTQFNEVQGTLLVELHHVFIPLLFTIVPCLLGWFAFKNSKELYKVKYLGLIFCLYFIYNPIRTFVTGNTWGRQPSTRELAGMNVYLAFSYFSGKILPHKLMGNNQLDAKSVSLDLKLQNERQAKWDKVIFILGESLTPNHMELFGYERSTTPFLKSISQDPNFFYSRALSSGVSTDIAVAFLLNMGFGPAGSIKAAKGEHCLFKLAKKQKYTTHFLSIQSAEQLRYIAPYLCAASLDEYKTLEDISPQTVNHQAALDRDLLPSLKAMLDKPEKQFIMLHQRGSHAPWELRFSPESNVFKGSNKVDHYDNSVVEFDTFMKEFHSIVKNSKQSVLVVYVSDHGEALGEGGNWGHGALIPASWEVPFLAMSFNAELPAEMKTVQKNVTHYNLSLLLSKELGYAINQDAIKPVENYVIFGNDIDGFAGQVEVQFKDDGLYDFKVKL</sequence>
<keyword evidence="2" id="KW-1003">Cell membrane</keyword>
<dbReference type="PANTHER" id="PTHR30443:SF0">
    <property type="entry name" value="PHOSPHOETHANOLAMINE TRANSFERASE EPTA"/>
    <property type="match status" value="1"/>
</dbReference>